<organism evidence="1 2">
    <name type="scientific">Zymobacter palmae</name>
    <dbReference type="NCBI Taxonomy" id="33074"/>
    <lineage>
        <taxon>Bacteria</taxon>
        <taxon>Pseudomonadati</taxon>
        <taxon>Pseudomonadota</taxon>
        <taxon>Gammaproteobacteria</taxon>
        <taxon>Oceanospirillales</taxon>
        <taxon>Halomonadaceae</taxon>
        <taxon>Zymobacter group</taxon>
        <taxon>Zymobacter</taxon>
    </lineage>
</organism>
<dbReference type="KEGG" id="zpl:ZBT109_1624"/>
<proteinExistence type="predicted"/>
<name>A0A348HFH8_9GAMM</name>
<evidence type="ECO:0000313" key="1">
    <source>
        <dbReference type="EMBL" id="BBG30380.1"/>
    </source>
</evidence>
<evidence type="ECO:0000313" key="2">
    <source>
        <dbReference type="Proteomes" id="UP000267342"/>
    </source>
</evidence>
<dbReference type="AlphaFoldDB" id="A0A348HFH8"/>
<keyword evidence="2" id="KW-1185">Reference proteome</keyword>
<reference evidence="1 2" key="1">
    <citation type="submission" date="2018-09" db="EMBL/GenBank/DDBJ databases">
        <title>Zymobacter palmae IAM14233 (=T109) whole genome analysis.</title>
        <authorList>
            <person name="Yanase H."/>
        </authorList>
    </citation>
    <scope>NUCLEOTIDE SEQUENCE [LARGE SCALE GENOMIC DNA]</scope>
    <source>
        <strain evidence="1 2">IAM14233</strain>
    </source>
</reference>
<accession>A0A348HFH8</accession>
<sequence>MHRDGTRDADIARPCDNHGESILLVKQVISV</sequence>
<protein>
    <submittedName>
        <fullName evidence="1">Uncharacterized protein</fullName>
    </submittedName>
</protein>
<dbReference type="EMBL" id="AP018933">
    <property type="protein sequence ID" value="BBG30380.1"/>
    <property type="molecule type" value="Genomic_DNA"/>
</dbReference>
<dbReference type="Proteomes" id="UP000267342">
    <property type="component" value="Chromosome"/>
</dbReference>
<gene>
    <name evidence="1" type="ORF">ZBT109_1624</name>
</gene>